<dbReference type="OrthoDB" id="9806954at2"/>
<dbReference type="RefSeq" id="WP_019973781.1">
    <property type="nucleotide sequence ID" value="NZ_BJXC01000001.1"/>
</dbReference>
<dbReference type="Gene3D" id="3.40.50.300">
    <property type="entry name" value="P-loop containing nucleotide triphosphate hydrolases"/>
    <property type="match status" value="2"/>
</dbReference>
<evidence type="ECO:0000313" key="13">
    <source>
        <dbReference type="Proteomes" id="UP000321245"/>
    </source>
</evidence>
<keyword evidence="4" id="KW-0547">Nucleotide-binding</keyword>
<sequence>MLRTLRVNNFAIIDQLEIDFHQGMTTITGETGAGKSILLGALKLVLGERADLKALKNANEKCIIEAVFNIKDLELNHFFKEYDLDYEDESILRRELLPSGKSRAFINDTPVKVSILQELSELLIDIHSQFNTPKIFEADFQLSMLDIYGENKELVKDYRKSFDHYLSIKKKIKEAQNSLENQSQDLEYKLHLWEELNNASLKNEELEELEFEIKSLSNVEEIISTLNETYQFLEHPEMGIISQLNEASNKLNKISDYNSHYNSIYERLISSKIELQDISGEMSHLIESTEINPERLQEITDRYDLIHRLLRKHNVLTVDELIVKRDELESQTSGFDNLSDLIIHLNKELNSISEKLEKQALKIRKNRTSTLEIIRKNILNTLSQLGMENSQLTIQLNETSDFTPTGKDDVLFLFSANKGMEPRIFEKSVSGGERSRLMLAIKKLLATHQHLPTLILDEIDTGISGKVANETGKVMQSMADNMQLLVITHLPQVASKGNHQLKVYKEVVEETTQTNVIELSQQERLEEIAQMISGSELTDAAISQAKELMNLNEI</sequence>
<evidence type="ECO:0000259" key="11">
    <source>
        <dbReference type="Pfam" id="PF02463"/>
    </source>
</evidence>
<dbReference type="GO" id="GO:0009432">
    <property type="term" value="P:SOS response"/>
    <property type="evidence" value="ECO:0007669"/>
    <property type="project" value="TreeGrafter"/>
</dbReference>
<feature type="coiled-coil region" evidence="10">
    <location>
        <begin position="165"/>
        <end position="219"/>
    </location>
</feature>
<dbReference type="PIRSF" id="PIRSF003128">
    <property type="entry name" value="RecN"/>
    <property type="match status" value="1"/>
</dbReference>
<evidence type="ECO:0000256" key="4">
    <source>
        <dbReference type="ARBA" id="ARBA00022741"/>
    </source>
</evidence>
<evidence type="ECO:0000313" key="12">
    <source>
        <dbReference type="EMBL" id="GEM50492.1"/>
    </source>
</evidence>
<dbReference type="Proteomes" id="UP000321245">
    <property type="component" value="Unassembled WGS sequence"/>
</dbReference>
<evidence type="ECO:0000256" key="5">
    <source>
        <dbReference type="ARBA" id="ARBA00022763"/>
    </source>
</evidence>
<dbReference type="STRING" id="1218108.GCA_000382425_00281"/>
<comment type="function">
    <text evidence="1 9">May be involved in recombinational repair of damaged DNA.</text>
</comment>
<dbReference type="CDD" id="cd03241">
    <property type="entry name" value="ABC_RecN"/>
    <property type="match status" value="2"/>
</dbReference>
<dbReference type="GeneID" id="84648577"/>
<name>A0A511NCF2_9FLAO</name>
<reference evidence="12 13" key="1">
    <citation type="submission" date="2019-07" db="EMBL/GenBank/DDBJ databases">
        <title>Whole genome shotgun sequence of Empedobacter brevis NBRC 14943.</title>
        <authorList>
            <person name="Hosoyama A."/>
            <person name="Uohara A."/>
            <person name="Ohji S."/>
            <person name="Ichikawa N."/>
        </authorList>
    </citation>
    <scope>NUCLEOTIDE SEQUENCE [LARGE SCALE GENOMIC DNA]</scope>
    <source>
        <strain evidence="12 13">NBRC 14943</strain>
    </source>
</reference>
<dbReference type="AlphaFoldDB" id="A0A511NCF2"/>
<evidence type="ECO:0000256" key="9">
    <source>
        <dbReference type="PIRNR" id="PIRNR003128"/>
    </source>
</evidence>
<keyword evidence="6" id="KW-0067">ATP-binding</keyword>
<evidence type="ECO:0000256" key="6">
    <source>
        <dbReference type="ARBA" id="ARBA00022840"/>
    </source>
</evidence>
<comment type="caution">
    <text evidence="12">The sequence shown here is derived from an EMBL/GenBank/DDBJ whole genome shotgun (WGS) entry which is preliminary data.</text>
</comment>
<dbReference type="NCBIfam" id="TIGR00634">
    <property type="entry name" value="recN"/>
    <property type="match status" value="1"/>
</dbReference>
<dbReference type="InterPro" id="IPR027417">
    <property type="entry name" value="P-loop_NTPase"/>
</dbReference>
<dbReference type="GO" id="GO:0006281">
    <property type="term" value="P:DNA repair"/>
    <property type="evidence" value="ECO:0007669"/>
    <property type="project" value="UniProtKB-KW"/>
</dbReference>
<dbReference type="InterPro" id="IPR004604">
    <property type="entry name" value="DNA_recomb/repair_RecN"/>
</dbReference>
<evidence type="ECO:0000256" key="7">
    <source>
        <dbReference type="ARBA" id="ARBA00023204"/>
    </source>
</evidence>
<dbReference type="InterPro" id="IPR003395">
    <property type="entry name" value="RecF/RecN/SMC_N"/>
</dbReference>
<dbReference type="EMBL" id="BJXC01000001">
    <property type="protein sequence ID" value="GEM50492.1"/>
    <property type="molecule type" value="Genomic_DNA"/>
</dbReference>
<keyword evidence="7 9" id="KW-0234">DNA repair</keyword>
<gene>
    <name evidence="12" type="primary">recN</name>
    <name evidence="12" type="ORF">EB1_02820</name>
</gene>
<dbReference type="GO" id="GO:0006310">
    <property type="term" value="P:DNA recombination"/>
    <property type="evidence" value="ECO:0007669"/>
    <property type="project" value="InterPro"/>
</dbReference>
<dbReference type="PANTHER" id="PTHR11059">
    <property type="entry name" value="DNA REPAIR PROTEIN RECN"/>
    <property type="match status" value="1"/>
</dbReference>
<keyword evidence="10" id="KW-0175">Coiled coil</keyword>
<dbReference type="SUPFAM" id="SSF52540">
    <property type="entry name" value="P-loop containing nucleoside triphosphate hydrolases"/>
    <property type="match status" value="2"/>
</dbReference>
<dbReference type="GO" id="GO:0043590">
    <property type="term" value="C:bacterial nucleoid"/>
    <property type="evidence" value="ECO:0007669"/>
    <property type="project" value="TreeGrafter"/>
</dbReference>
<evidence type="ECO:0000256" key="2">
    <source>
        <dbReference type="ARBA" id="ARBA00009441"/>
    </source>
</evidence>
<dbReference type="Pfam" id="PF02463">
    <property type="entry name" value="SMC_N"/>
    <property type="match status" value="1"/>
</dbReference>
<dbReference type="GO" id="GO:0005524">
    <property type="term" value="F:ATP binding"/>
    <property type="evidence" value="ECO:0007669"/>
    <property type="project" value="UniProtKB-KW"/>
</dbReference>
<evidence type="ECO:0000256" key="3">
    <source>
        <dbReference type="ARBA" id="ARBA00021315"/>
    </source>
</evidence>
<evidence type="ECO:0000256" key="10">
    <source>
        <dbReference type="SAM" id="Coils"/>
    </source>
</evidence>
<evidence type="ECO:0000256" key="8">
    <source>
        <dbReference type="ARBA" id="ARBA00033408"/>
    </source>
</evidence>
<feature type="domain" description="RecF/RecN/SMC N-terminal" evidence="11">
    <location>
        <begin position="1"/>
        <end position="506"/>
    </location>
</feature>
<accession>A0A511NCF2</accession>
<keyword evidence="13" id="KW-1185">Reference proteome</keyword>
<evidence type="ECO:0000256" key="1">
    <source>
        <dbReference type="ARBA" id="ARBA00003618"/>
    </source>
</evidence>
<proteinExistence type="inferred from homology"/>
<keyword evidence="5 9" id="KW-0227">DNA damage</keyword>
<dbReference type="PANTHER" id="PTHR11059:SF0">
    <property type="entry name" value="DNA REPAIR PROTEIN RECN"/>
    <property type="match status" value="1"/>
</dbReference>
<organism evidence="12 13">
    <name type="scientific">Empedobacter brevis NBRC 14943 = ATCC 43319</name>
    <dbReference type="NCBI Taxonomy" id="1218108"/>
    <lineage>
        <taxon>Bacteria</taxon>
        <taxon>Pseudomonadati</taxon>
        <taxon>Bacteroidota</taxon>
        <taxon>Flavobacteriia</taxon>
        <taxon>Flavobacteriales</taxon>
        <taxon>Weeksellaceae</taxon>
        <taxon>Empedobacter</taxon>
    </lineage>
</organism>
<comment type="similarity">
    <text evidence="2 9">Belongs to the RecN family.</text>
</comment>
<protein>
    <recommendedName>
        <fullName evidence="3 9">DNA repair protein RecN</fullName>
    </recommendedName>
    <alternativeName>
        <fullName evidence="8 9">Recombination protein N</fullName>
    </alternativeName>
</protein>